<dbReference type="AlphaFoldDB" id="A0A1E7EJ75"/>
<proteinExistence type="predicted"/>
<dbReference type="Proteomes" id="UP000095751">
    <property type="component" value="Unassembled WGS sequence"/>
</dbReference>
<keyword evidence="3" id="KW-1185">Reference proteome</keyword>
<evidence type="ECO:0000313" key="3">
    <source>
        <dbReference type="Proteomes" id="UP000095751"/>
    </source>
</evidence>
<sequence>MTIIMKRRQHNAGGSGVILCNHHVVKSTNINRGSRGREIYRSTTSRSWQKCEKEHTPTTTTRLYSSGSNDNGDGDDNNNFFSKAIKAVKSFLPKQLFDESESSSSGNENENESNNRKQESQIEQRQQQAEMTNEFSGSIKEILKDAPLGVRMMGEIISPIIGGLLSTVGGIVAEQQRTIEDVMYDAKIYMQLDQSVTDMLGTTTISLGSPISQSSSTSIINGNAQSRIELTIPVYSGSSYSTSTVQVLAINNVITQMELNDNGRRISVSLASQSPTYSTDTSNISSSSSSKTMSRGNDDDMIIEAEIIDKQTKQ</sequence>
<feature type="region of interest" description="Disordered" evidence="1">
    <location>
        <begin position="97"/>
        <end position="136"/>
    </location>
</feature>
<accession>A0A1E7EJ75</accession>
<protein>
    <submittedName>
        <fullName evidence="2">Uncharacterized protein</fullName>
    </submittedName>
</protein>
<dbReference type="EMBL" id="KV784442">
    <property type="protein sequence ID" value="OEU05947.1"/>
    <property type="molecule type" value="Genomic_DNA"/>
</dbReference>
<name>A0A1E7EJ75_9STRA</name>
<dbReference type="KEGG" id="fcy:FRACYDRAFT_257333"/>
<dbReference type="OrthoDB" id="47850at2759"/>
<organism evidence="2 3">
    <name type="scientific">Fragilariopsis cylindrus CCMP1102</name>
    <dbReference type="NCBI Taxonomy" id="635003"/>
    <lineage>
        <taxon>Eukaryota</taxon>
        <taxon>Sar</taxon>
        <taxon>Stramenopiles</taxon>
        <taxon>Ochrophyta</taxon>
        <taxon>Bacillariophyta</taxon>
        <taxon>Bacillariophyceae</taxon>
        <taxon>Bacillariophycidae</taxon>
        <taxon>Bacillariales</taxon>
        <taxon>Bacillariaceae</taxon>
        <taxon>Fragilariopsis</taxon>
    </lineage>
</organism>
<dbReference type="InParanoid" id="A0A1E7EJ75"/>
<reference evidence="2 3" key="1">
    <citation type="submission" date="2016-09" db="EMBL/GenBank/DDBJ databases">
        <title>Extensive genetic diversity and differential bi-allelic expression allows diatom success in the polar Southern Ocean.</title>
        <authorList>
            <consortium name="DOE Joint Genome Institute"/>
            <person name="Mock T."/>
            <person name="Otillar R.P."/>
            <person name="Strauss J."/>
            <person name="Dupont C."/>
            <person name="Frickenhaus S."/>
            <person name="Maumus F."/>
            <person name="Mcmullan M."/>
            <person name="Sanges R."/>
            <person name="Schmutz J."/>
            <person name="Toseland A."/>
            <person name="Valas R."/>
            <person name="Veluchamy A."/>
            <person name="Ward B.J."/>
            <person name="Allen A."/>
            <person name="Barry K."/>
            <person name="Falciatore A."/>
            <person name="Ferrante M."/>
            <person name="Fortunato A.E."/>
            <person name="Gloeckner G."/>
            <person name="Gruber A."/>
            <person name="Hipkin R."/>
            <person name="Janech M."/>
            <person name="Kroth P."/>
            <person name="Leese F."/>
            <person name="Lindquist E."/>
            <person name="Lyon B.R."/>
            <person name="Martin J."/>
            <person name="Mayer C."/>
            <person name="Parker M."/>
            <person name="Quesneville H."/>
            <person name="Raymond J."/>
            <person name="Uhlig C."/>
            <person name="Valentin K.U."/>
            <person name="Worden A.Z."/>
            <person name="Armbrust E.V."/>
            <person name="Bowler C."/>
            <person name="Green B."/>
            <person name="Moulton V."/>
            <person name="Van Oosterhout C."/>
            <person name="Grigoriev I."/>
        </authorList>
    </citation>
    <scope>NUCLEOTIDE SEQUENCE [LARGE SCALE GENOMIC DNA]</scope>
    <source>
        <strain evidence="2 3">CCMP1102</strain>
    </source>
</reference>
<feature type="region of interest" description="Disordered" evidence="1">
    <location>
        <begin position="271"/>
        <end position="300"/>
    </location>
</feature>
<evidence type="ECO:0000256" key="1">
    <source>
        <dbReference type="SAM" id="MobiDB-lite"/>
    </source>
</evidence>
<feature type="compositionally biased region" description="Basic and acidic residues" evidence="1">
    <location>
        <begin position="113"/>
        <end position="122"/>
    </location>
</feature>
<gene>
    <name evidence="2" type="ORF">FRACYDRAFT_257333</name>
</gene>
<feature type="compositionally biased region" description="Low complexity" evidence="1">
    <location>
        <begin position="276"/>
        <end position="294"/>
    </location>
</feature>
<evidence type="ECO:0000313" key="2">
    <source>
        <dbReference type="EMBL" id="OEU05947.1"/>
    </source>
</evidence>
<feature type="region of interest" description="Disordered" evidence="1">
    <location>
        <begin position="43"/>
        <end position="75"/>
    </location>
</feature>